<dbReference type="CDD" id="cd01164">
    <property type="entry name" value="FruK_PfkB_like"/>
    <property type="match status" value="1"/>
</dbReference>
<proteinExistence type="inferred from homology"/>
<dbReference type="InterPro" id="IPR029056">
    <property type="entry name" value="Ribokinase-like"/>
</dbReference>
<evidence type="ECO:0000256" key="4">
    <source>
        <dbReference type="ARBA" id="ARBA00022777"/>
    </source>
</evidence>
<evidence type="ECO:0000259" key="7">
    <source>
        <dbReference type="Pfam" id="PF00294"/>
    </source>
</evidence>
<evidence type="ECO:0000256" key="3">
    <source>
        <dbReference type="ARBA" id="ARBA00022741"/>
    </source>
</evidence>
<gene>
    <name evidence="8" type="primary">pfkB</name>
    <name evidence="8" type="ORF">K040078D81_57510</name>
</gene>
<comment type="similarity">
    <text evidence="6">Belongs to the carbohydrate kinase PfkB family. LacC subfamily.</text>
</comment>
<name>A0ABQ0BJL4_9FIRM</name>
<dbReference type="Proteomes" id="UP001600943">
    <property type="component" value="Unassembled WGS sequence"/>
</dbReference>
<comment type="pathway">
    <text evidence="6">Carbohydrate metabolism; D-tagatose 6-phosphate degradation; D-glyceraldehyde 3-phosphate and glycerone phosphate from D-tagatose 6-phosphate: step 1/2.</text>
</comment>
<keyword evidence="4" id="KW-0418">Kinase</keyword>
<dbReference type="SUPFAM" id="SSF53613">
    <property type="entry name" value="Ribokinase-like"/>
    <property type="match status" value="1"/>
</dbReference>
<reference evidence="8 9" key="1">
    <citation type="submission" date="2024-04" db="EMBL/GenBank/DDBJ databases">
        <title>Defined microbial consortia suppress multidrug-resistant proinflammatory Enterobacteriaceae via ecological control.</title>
        <authorList>
            <person name="Furuichi M."/>
            <person name="Kawaguchi T."/>
            <person name="Pust M."/>
            <person name="Yasuma K."/>
            <person name="Plichta D."/>
            <person name="Hasegawa N."/>
            <person name="Ohya T."/>
            <person name="Bhattarai S."/>
            <person name="Sasajima S."/>
            <person name="Aoto Y."/>
            <person name="Tuganbaev T."/>
            <person name="Yaginuma M."/>
            <person name="Ueda M."/>
            <person name="Okahashi N."/>
            <person name="Amafuji K."/>
            <person name="Kiridooshi Y."/>
            <person name="Sugita K."/>
            <person name="Strazar M."/>
            <person name="Skelly A."/>
            <person name="Suda W."/>
            <person name="Hattori M."/>
            <person name="Nakamoto N."/>
            <person name="Caballero S."/>
            <person name="Norman J."/>
            <person name="Olle B."/>
            <person name="Tanoue T."/>
            <person name="Arita M."/>
            <person name="Bucci V."/>
            <person name="Atarashi K."/>
            <person name="Xavier R."/>
            <person name="Honda K."/>
        </authorList>
    </citation>
    <scope>NUCLEOTIDE SEQUENCE [LARGE SCALE GENOMIC DNA]</scope>
    <source>
        <strain evidence="9">k04-0078-D8-1</strain>
    </source>
</reference>
<feature type="domain" description="Carbohydrate kinase PfkB" evidence="7">
    <location>
        <begin position="12"/>
        <end position="284"/>
    </location>
</feature>
<evidence type="ECO:0000256" key="5">
    <source>
        <dbReference type="ARBA" id="ARBA00022840"/>
    </source>
</evidence>
<dbReference type="Pfam" id="PF00294">
    <property type="entry name" value="PfkB"/>
    <property type="match status" value="1"/>
</dbReference>
<dbReference type="NCBIfam" id="TIGR03168">
    <property type="entry name" value="1-PFK"/>
    <property type="match status" value="1"/>
</dbReference>
<dbReference type="PANTHER" id="PTHR46566:SF1">
    <property type="entry name" value="1-PHOSPHOFRUCTOKINASE"/>
    <property type="match status" value="1"/>
</dbReference>
<sequence length="300" mass="32536">MIYTVTFNPSLDYIVSVEDFQLGMTNRTDSELLLPGGKGINVSTVLKNLGIENTALGFIAGFTGDEIRRKVEEIGVKADFIQIREGVSRINLKLKSIDGTEINGQGPDIGKEKVEELLSRLDGLREGDVLVLAGSIPASMPDDIYKNIMKRLTGKGIMIAVDATRDLLINVLEYHPFLIKPNNHELGEIFDTEIRTREEVIPYARKLQEMGACNVLVSMAGEGAVLAASDGSCHMAPAPKGDLVNAVGAGDSMVAGFLAGWMEKKDYVHAFHMGIAAGSASAFSEYLAKREEIEAVYQTI</sequence>
<dbReference type="PIRSF" id="PIRSF000535">
    <property type="entry name" value="1PFK/6PFK/LacC"/>
    <property type="match status" value="1"/>
</dbReference>
<organism evidence="8 9">
    <name type="scientific">Blautia hominis</name>
    <dbReference type="NCBI Taxonomy" id="2025493"/>
    <lineage>
        <taxon>Bacteria</taxon>
        <taxon>Bacillati</taxon>
        <taxon>Bacillota</taxon>
        <taxon>Clostridia</taxon>
        <taxon>Lachnospirales</taxon>
        <taxon>Lachnospiraceae</taxon>
        <taxon>Blautia</taxon>
    </lineage>
</organism>
<dbReference type="InterPro" id="IPR011611">
    <property type="entry name" value="PfkB_dom"/>
</dbReference>
<dbReference type="InterPro" id="IPR017583">
    <property type="entry name" value="Tagatose/fructose_Pkinase"/>
</dbReference>
<protein>
    <recommendedName>
        <fullName evidence="6">Tagatose-6-phosphate kinase</fullName>
        <ecNumber evidence="6">2.7.1.144</ecNumber>
    </recommendedName>
</protein>
<dbReference type="PANTHER" id="PTHR46566">
    <property type="entry name" value="1-PHOSPHOFRUCTOKINASE-RELATED"/>
    <property type="match status" value="1"/>
</dbReference>
<keyword evidence="2 6" id="KW-0808">Transferase</keyword>
<evidence type="ECO:0000256" key="6">
    <source>
        <dbReference type="PIRNR" id="PIRNR000535"/>
    </source>
</evidence>
<keyword evidence="3 6" id="KW-0547">Nucleotide-binding</keyword>
<evidence type="ECO:0000313" key="8">
    <source>
        <dbReference type="EMBL" id="GAA6411634.1"/>
    </source>
</evidence>
<keyword evidence="6" id="KW-0423">Lactose metabolism</keyword>
<keyword evidence="9" id="KW-1185">Reference proteome</keyword>
<keyword evidence="5 6" id="KW-0067">ATP-binding</keyword>
<dbReference type="EC" id="2.7.1.144" evidence="6"/>
<dbReference type="Gene3D" id="3.40.1190.20">
    <property type="match status" value="1"/>
</dbReference>
<evidence type="ECO:0000313" key="9">
    <source>
        <dbReference type="Proteomes" id="UP001600943"/>
    </source>
</evidence>
<dbReference type="NCBIfam" id="TIGR03828">
    <property type="entry name" value="pfkB"/>
    <property type="match status" value="1"/>
</dbReference>
<dbReference type="InterPro" id="IPR022463">
    <property type="entry name" value="1-PFruKinase"/>
</dbReference>
<dbReference type="RefSeq" id="WP_390410286.1">
    <property type="nucleotide sequence ID" value="NZ_BAABYW010000002.1"/>
</dbReference>
<dbReference type="EMBL" id="BAABYW010000002">
    <property type="protein sequence ID" value="GAA6411634.1"/>
    <property type="molecule type" value="Genomic_DNA"/>
</dbReference>
<accession>A0ABQ0BJL4</accession>
<comment type="similarity">
    <text evidence="1">Belongs to the carbohydrate kinase pfkB family.</text>
</comment>
<evidence type="ECO:0000256" key="1">
    <source>
        <dbReference type="ARBA" id="ARBA00005380"/>
    </source>
</evidence>
<evidence type="ECO:0000256" key="2">
    <source>
        <dbReference type="ARBA" id="ARBA00022679"/>
    </source>
</evidence>
<comment type="catalytic activity">
    <reaction evidence="6">
        <text>D-tagatofuranose 6-phosphate + ATP = D-tagatofuranose 1,6-bisphosphate + ADP + H(+)</text>
        <dbReference type="Rhea" id="RHEA:12420"/>
        <dbReference type="ChEBI" id="CHEBI:15378"/>
        <dbReference type="ChEBI" id="CHEBI:30616"/>
        <dbReference type="ChEBI" id="CHEBI:58694"/>
        <dbReference type="ChEBI" id="CHEBI:58695"/>
        <dbReference type="ChEBI" id="CHEBI:456216"/>
        <dbReference type="EC" id="2.7.1.144"/>
    </reaction>
</comment>
<comment type="caution">
    <text evidence="8">The sequence shown here is derived from an EMBL/GenBank/DDBJ whole genome shotgun (WGS) entry which is preliminary data.</text>
</comment>